<dbReference type="FunFam" id="3.40.630.10:FF:000004">
    <property type="entry name" value="Probable cytosol aminopeptidase"/>
    <property type="match status" value="1"/>
</dbReference>
<feature type="binding site" evidence="9">
    <location>
        <position position="288"/>
    </location>
    <ligand>
        <name>Mn(2+)</name>
        <dbReference type="ChEBI" id="CHEBI:29035"/>
        <label>2</label>
    </ligand>
</feature>
<evidence type="ECO:0000313" key="12">
    <source>
        <dbReference type="Proteomes" id="UP000064201"/>
    </source>
</evidence>
<dbReference type="HAMAP" id="MF_00181">
    <property type="entry name" value="Cytosol_peptidase_M17"/>
    <property type="match status" value="1"/>
</dbReference>
<comment type="cofactor">
    <cofactor evidence="9">
        <name>Mn(2+)</name>
        <dbReference type="ChEBI" id="CHEBI:29035"/>
    </cofactor>
    <text evidence="9">Binds 2 manganese ions per subunit.</text>
</comment>
<feature type="binding site" evidence="9">
    <location>
        <position position="349"/>
    </location>
    <ligand>
        <name>Mn(2+)</name>
        <dbReference type="ChEBI" id="CHEBI:29035"/>
        <label>2</label>
    </ligand>
</feature>
<keyword evidence="9" id="KW-0963">Cytoplasm</keyword>
<dbReference type="PATRIC" id="fig|106634.4.peg.521"/>
<feature type="active site" evidence="9">
    <location>
        <position position="351"/>
    </location>
</feature>
<dbReference type="Pfam" id="PF02789">
    <property type="entry name" value="Peptidase_M17_N"/>
    <property type="match status" value="1"/>
</dbReference>
<dbReference type="PANTHER" id="PTHR11963">
    <property type="entry name" value="LEUCINE AMINOPEPTIDASE-RELATED"/>
    <property type="match status" value="1"/>
</dbReference>
<feature type="binding site" evidence="9">
    <location>
        <position position="270"/>
    </location>
    <ligand>
        <name>Mn(2+)</name>
        <dbReference type="ChEBI" id="CHEBI:29035"/>
        <label>1</label>
    </ligand>
</feature>
<evidence type="ECO:0000256" key="5">
    <source>
        <dbReference type="ARBA" id="ARBA00022670"/>
    </source>
</evidence>
<dbReference type="GO" id="GO:0006508">
    <property type="term" value="P:proteolysis"/>
    <property type="evidence" value="ECO:0007669"/>
    <property type="project" value="UniProtKB-KW"/>
</dbReference>
<dbReference type="InterPro" id="IPR008283">
    <property type="entry name" value="Peptidase_M17_N"/>
</dbReference>
<dbReference type="EC" id="3.4.11.1" evidence="9"/>
<feature type="binding site" evidence="9">
    <location>
        <position position="349"/>
    </location>
    <ligand>
        <name>Mn(2+)</name>
        <dbReference type="ChEBI" id="CHEBI:29035"/>
        <label>1</label>
    </ligand>
</feature>
<sequence length="492" mass="51753">MQFSVTTSTLDKPRAGIRAAGIAHKRKPAAGATALDAARDGEITALLKAGEMDGEAGSRLLLPTGGGKGNALLIGLGAKKDFDARAARKAAQTLAAALVERPATSAVIAVADFQPRGKDIAWTVHTLVAAISDAAYRFTPFKGKEKTTPVKLEKIQLSVERDEAEAAKRACSEAAAIATGVNRAKDLGNTPPNVCYPESLADTAREMAKQNKKLKTTVLDEKDLEKLGAGAILAVGKGSERPPRLIAMEYSGGNKGDAPVVLVGKGITFDTGGISLKPGAEMDEMKYDMCGAASVFGVIEACCELELPINVIGVVTSAENMPDGRATRPGDIITTLSGQTVEILNTDAEGRLVLADALTWVERYKPKAVIDIATLTGACIIALGHQGAAVLGNNERLAKGLLAAGEESGDRAWQLPLWPEYQEQLKSNFADMANIGGRPAGTITAACFLSRYTEDYTWAHVDIAGVAWKSGKEKGATGRPVPMLMRYLLDQA</sequence>
<dbReference type="Proteomes" id="UP000064201">
    <property type="component" value="Chromosome"/>
</dbReference>
<feature type="binding site" evidence="9">
    <location>
        <position position="265"/>
    </location>
    <ligand>
        <name>Mn(2+)</name>
        <dbReference type="ChEBI" id="CHEBI:29035"/>
        <label>2</label>
    </ligand>
</feature>
<reference evidence="11 12" key="1">
    <citation type="submission" date="2015-04" db="EMBL/GenBank/DDBJ databases">
        <title>Complete Sequence for the Genome of the Thioalkalivibrio versutus D301.</title>
        <authorList>
            <person name="Mu T."/>
            <person name="Zhou J."/>
            <person name="Xu X."/>
        </authorList>
    </citation>
    <scope>NUCLEOTIDE SEQUENCE [LARGE SCALE GENOMIC DNA]</scope>
    <source>
        <strain evidence="11 12">D301</strain>
    </source>
</reference>
<keyword evidence="6 9" id="KW-0479">Metal-binding</keyword>
<dbReference type="GO" id="GO:0005737">
    <property type="term" value="C:cytoplasm"/>
    <property type="evidence" value="ECO:0007669"/>
    <property type="project" value="UniProtKB-SubCell"/>
</dbReference>
<dbReference type="GO" id="GO:0030145">
    <property type="term" value="F:manganese ion binding"/>
    <property type="evidence" value="ECO:0007669"/>
    <property type="project" value="UniProtKB-UniRule"/>
</dbReference>
<comment type="catalytic activity">
    <reaction evidence="1 9">
        <text>Release of an N-terminal amino acid, Xaa-|-Yaa-, in which Xaa is preferably Leu, but may be other amino acids including Pro although not Arg or Lys, and Yaa may be Pro. Amino acid amides and methyl esters are also readily hydrolyzed, but rates on arylamides are exceedingly low.</text>
        <dbReference type="EC" id="3.4.11.1"/>
    </reaction>
</comment>
<keyword evidence="7 9" id="KW-0378">Hydrolase</keyword>
<dbReference type="PRINTS" id="PR00481">
    <property type="entry name" value="LAMNOPPTDASE"/>
</dbReference>
<evidence type="ECO:0000256" key="9">
    <source>
        <dbReference type="HAMAP-Rule" id="MF_00181"/>
    </source>
</evidence>
<evidence type="ECO:0000256" key="2">
    <source>
        <dbReference type="ARBA" id="ARBA00000967"/>
    </source>
</evidence>
<dbReference type="RefSeq" id="WP_018938789.1">
    <property type="nucleotide sequence ID" value="NZ_CP011367.1"/>
</dbReference>
<dbReference type="InterPro" id="IPR011356">
    <property type="entry name" value="Leucine_aapep/pepB"/>
</dbReference>
<dbReference type="NCBIfam" id="NF002077">
    <property type="entry name" value="PRK00913.2-4"/>
    <property type="match status" value="1"/>
</dbReference>
<keyword evidence="4 9" id="KW-0031">Aminopeptidase</keyword>
<dbReference type="Gene3D" id="3.40.220.10">
    <property type="entry name" value="Leucine Aminopeptidase, subunit E, domain 1"/>
    <property type="match status" value="1"/>
</dbReference>
<dbReference type="SUPFAM" id="SSF53187">
    <property type="entry name" value="Zn-dependent exopeptidases"/>
    <property type="match status" value="1"/>
</dbReference>
<comment type="function">
    <text evidence="9">Presumably involved in the processing and regular turnover of intracellular proteins. Catalyzes the removal of unsubstituted N-terminal amino acids from various peptides.</text>
</comment>
<comment type="subcellular location">
    <subcellularLocation>
        <location evidence="9">Cytoplasm</location>
    </subcellularLocation>
</comment>
<protein>
    <recommendedName>
        <fullName evidence="9">Probable cytosol aminopeptidase</fullName>
        <ecNumber evidence="9">3.4.11.1</ecNumber>
    </recommendedName>
    <alternativeName>
        <fullName evidence="9">Leucine aminopeptidase</fullName>
        <shortName evidence="9">LAP</shortName>
        <ecNumber evidence="9">3.4.11.10</ecNumber>
    </alternativeName>
    <alternativeName>
        <fullName evidence="9">Leucyl aminopeptidase</fullName>
    </alternativeName>
</protein>
<feature type="binding site" evidence="9">
    <location>
        <position position="270"/>
    </location>
    <ligand>
        <name>Mn(2+)</name>
        <dbReference type="ChEBI" id="CHEBI:29035"/>
        <label>2</label>
    </ligand>
</feature>
<evidence type="ECO:0000313" key="11">
    <source>
        <dbReference type="EMBL" id="AKJ94329.1"/>
    </source>
</evidence>
<dbReference type="EC" id="3.4.11.10" evidence="9"/>
<dbReference type="NCBIfam" id="NF002073">
    <property type="entry name" value="PRK00913.1-2"/>
    <property type="match status" value="1"/>
</dbReference>
<dbReference type="OrthoDB" id="9809354at2"/>
<feature type="binding site" evidence="9">
    <location>
        <position position="347"/>
    </location>
    <ligand>
        <name>Mn(2+)</name>
        <dbReference type="ChEBI" id="CHEBI:29035"/>
        <label>1</label>
    </ligand>
</feature>
<keyword evidence="5 9" id="KW-0645">Protease</keyword>
<dbReference type="EMBL" id="CP011367">
    <property type="protein sequence ID" value="AKJ94329.1"/>
    <property type="molecule type" value="Genomic_DNA"/>
</dbReference>
<evidence type="ECO:0000256" key="7">
    <source>
        <dbReference type="ARBA" id="ARBA00022801"/>
    </source>
</evidence>
<accession>A0A0G3G1Q6</accession>
<organism evidence="11 12">
    <name type="scientific">Thioalkalivibrio versutus</name>
    <dbReference type="NCBI Taxonomy" id="106634"/>
    <lineage>
        <taxon>Bacteria</taxon>
        <taxon>Pseudomonadati</taxon>
        <taxon>Pseudomonadota</taxon>
        <taxon>Gammaproteobacteria</taxon>
        <taxon>Chromatiales</taxon>
        <taxon>Ectothiorhodospiraceae</taxon>
        <taxon>Thioalkalivibrio</taxon>
    </lineage>
</organism>
<keyword evidence="8 9" id="KW-0464">Manganese</keyword>
<dbReference type="InterPro" id="IPR043472">
    <property type="entry name" value="Macro_dom-like"/>
</dbReference>
<keyword evidence="12" id="KW-1185">Reference proteome</keyword>
<dbReference type="Gene3D" id="3.40.630.10">
    <property type="entry name" value="Zn peptidases"/>
    <property type="match status" value="1"/>
</dbReference>
<evidence type="ECO:0000259" key="10">
    <source>
        <dbReference type="PROSITE" id="PS00631"/>
    </source>
</evidence>
<evidence type="ECO:0000256" key="8">
    <source>
        <dbReference type="ARBA" id="ARBA00023211"/>
    </source>
</evidence>
<proteinExistence type="inferred from homology"/>
<evidence type="ECO:0000256" key="1">
    <source>
        <dbReference type="ARBA" id="ARBA00000135"/>
    </source>
</evidence>
<dbReference type="AlphaFoldDB" id="A0A0G3G1Q6"/>
<dbReference type="InterPro" id="IPR023042">
    <property type="entry name" value="Peptidase_M17_leu_NH2_pept"/>
</dbReference>
<evidence type="ECO:0000256" key="3">
    <source>
        <dbReference type="ARBA" id="ARBA00009528"/>
    </source>
</evidence>
<comment type="catalytic activity">
    <reaction evidence="2 9">
        <text>Release of an N-terminal amino acid, preferentially leucine, but not glutamic or aspartic acids.</text>
        <dbReference type="EC" id="3.4.11.10"/>
    </reaction>
</comment>
<dbReference type="PANTHER" id="PTHR11963:SF23">
    <property type="entry name" value="CYTOSOL AMINOPEPTIDASE"/>
    <property type="match status" value="1"/>
</dbReference>
<evidence type="ECO:0000256" key="4">
    <source>
        <dbReference type="ARBA" id="ARBA00022438"/>
    </source>
</evidence>
<dbReference type="CDD" id="cd00433">
    <property type="entry name" value="Peptidase_M17"/>
    <property type="match status" value="1"/>
</dbReference>
<feature type="active site" evidence="9">
    <location>
        <position position="277"/>
    </location>
</feature>
<dbReference type="KEGG" id="tvr:TVD_02585"/>
<dbReference type="NCBIfam" id="NF002074">
    <property type="entry name" value="PRK00913.1-4"/>
    <property type="match status" value="1"/>
</dbReference>
<dbReference type="SUPFAM" id="SSF52949">
    <property type="entry name" value="Macro domain-like"/>
    <property type="match status" value="1"/>
</dbReference>
<gene>
    <name evidence="9" type="primary">pepA</name>
    <name evidence="11" type="ORF">TVD_02585</name>
</gene>
<dbReference type="Pfam" id="PF00883">
    <property type="entry name" value="Peptidase_M17"/>
    <property type="match status" value="1"/>
</dbReference>
<name>A0A0G3G1Q6_9GAMM</name>
<evidence type="ECO:0000256" key="6">
    <source>
        <dbReference type="ARBA" id="ARBA00022723"/>
    </source>
</evidence>
<dbReference type="InterPro" id="IPR000819">
    <property type="entry name" value="Peptidase_M17_C"/>
</dbReference>
<feature type="domain" description="Cytosol aminopeptidase" evidence="10">
    <location>
        <begin position="345"/>
        <end position="352"/>
    </location>
</feature>
<comment type="similarity">
    <text evidence="3 9">Belongs to the peptidase M17 family.</text>
</comment>
<dbReference type="PROSITE" id="PS00631">
    <property type="entry name" value="CYTOSOL_AP"/>
    <property type="match status" value="1"/>
</dbReference>
<dbReference type="GO" id="GO:0070006">
    <property type="term" value="F:metalloaminopeptidase activity"/>
    <property type="evidence" value="ECO:0007669"/>
    <property type="project" value="InterPro"/>
</dbReference>
<dbReference type="STRING" id="106634.TVD_02585"/>